<evidence type="ECO:0000256" key="1">
    <source>
        <dbReference type="SAM" id="Phobius"/>
    </source>
</evidence>
<gene>
    <name evidence="2" type="ORF">N0K08_19465</name>
</gene>
<reference evidence="2 3" key="1">
    <citation type="submission" date="2022-09" db="EMBL/GenBank/DDBJ databases">
        <title>Draft genome of isolate Be4.</title>
        <authorList>
            <person name="Sanchez-Castro I."/>
            <person name="Martinez-Rodriguez P."/>
            <person name="Descostes M."/>
            <person name="Merroun M."/>
        </authorList>
    </citation>
    <scope>NUCLEOTIDE SEQUENCE [LARGE SCALE GENOMIC DNA]</scope>
    <source>
        <strain evidence="2 3">Be4</strain>
    </source>
</reference>
<keyword evidence="1" id="KW-0472">Membrane</keyword>
<organism evidence="2 3">
    <name type="scientific">Acidovorax bellezanensis</name>
    <dbReference type="NCBI Taxonomy" id="2976702"/>
    <lineage>
        <taxon>Bacteria</taxon>
        <taxon>Pseudomonadati</taxon>
        <taxon>Pseudomonadota</taxon>
        <taxon>Betaproteobacteria</taxon>
        <taxon>Burkholderiales</taxon>
        <taxon>Comamonadaceae</taxon>
        <taxon>Acidovorax</taxon>
    </lineage>
</organism>
<proteinExistence type="predicted"/>
<name>A0ABT2PQS0_9BURK</name>
<dbReference type="RefSeq" id="WP_261502054.1">
    <property type="nucleotide sequence ID" value="NZ_JAODYH010000012.1"/>
</dbReference>
<feature type="transmembrane region" description="Helical" evidence="1">
    <location>
        <begin position="45"/>
        <end position="66"/>
    </location>
</feature>
<dbReference type="EMBL" id="JAODYH010000012">
    <property type="protein sequence ID" value="MCT9812814.1"/>
    <property type="molecule type" value="Genomic_DNA"/>
</dbReference>
<keyword evidence="1" id="KW-1133">Transmembrane helix</keyword>
<keyword evidence="1" id="KW-0812">Transmembrane</keyword>
<evidence type="ECO:0000313" key="3">
    <source>
        <dbReference type="Proteomes" id="UP001525968"/>
    </source>
</evidence>
<keyword evidence="3" id="KW-1185">Reference proteome</keyword>
<evidence type="ECO:0000313" key="2">
    <source>
        <dbReference type="EMBL" id="MCT9812814.1"/>
    </source>
</evidence>
<comment type="caution">
    <text evidence="2">The sequence shown here is derived from an EMBL/GenBank/DDBJ whole genome shotgun (WGS) entry which is preliminary data.</text>
</comment>
<accession>A0ABT2PQS0</accession>
<sequence>MRTIAYKMEYSILELVFGLIGPAIILASIFYPISDLKIGSLRLNLPAGLANIILAVLGAYVTYLTVGTLFKKRAVNSQGASIVLDDEKMTFTTVQKFRGVLNSVNYGSIDKVVVTNVPETSTSVEEKTVEIRVPSMTPKKHEFDAIHMAESSDFDALVDTLKHRAVNASFEGG</sequence>
<dbReference type="Proteomes" id="UP001525968">
    <property type="component" value="Unassembled WGS sequence"/>
</dbReference>
<feature type="transmembrane region" description="Helical" evidence="1">
    <location>
        <begin position="12"/>
        <end position="33"/>
    </location>
</feature>
<evidence type="ECO:0008006" key="4">
    <source>
        <dbReference type="Google" id="ProtNLM"/>
    </source>
</evidence>
<protein>
    <recommendedName>
        <fullName evidence="4">DUF304 domain-containing protein</fullName>
    </recommendedName>
</protein>